<feature type="region of interest" description="Disordered" evidence="1">
    <location>
        <begin position="400"/>
        <end position="420"/>
    </location>
</feature>
<protein>
    <submittedName>
        <fullName evidence="2">Uncharacterized protein</fullName>
    </submittedName>
</protein>
<feature type="compositionally biased region" description="Basic and acidic residues" evidence="1">
    <location>
        <begin position="353"/>
        <end position="364"/>
    </location>
</feature>
<gene>
    <name evidence="2" type="ORF">TbgDal_VI320</name>
</gene>
<dbReference type="Proteomes" id="UP000002316">
    <property type="component" value="Chromosome 6"/>
</dbReference>
<name>C9ZQ72_TRYB9</name>
<dbReference type="OrthoDB" id="272371at2759"/>
<dbReference type="VEuPathDB" id="TriTrypDB:Tbg972.6.320"/>
<accession>C9ZQ72</accession>
<evidence type="ECO:0000256" key="1">
    <source>
        <dbReference type="SAM" id="MobiDB-lite"/>
    </source>
</evidence>
<sequence>MMELLQLPTTCECLLPLDAAVMAAYGPSAIYFFSLSQLFNAATATAPKGFHSVELSSHWGCCAPWHPPGASLERCGVFYEQSGLVRFRSCNFGDMPQQKRVDGKTKKGKKGEESVFDPAVKGLDGIEEMAVFFGTTLVVRTGAEALFFALDPASNPGEEKLPLIGRTALPQGKSISTTTPSNDVSADNLWYFMGASHPTSIVDEGDRYICVASFDRKERKLEAVLLAVSDTRAVQLKRTKVGGLKVSPDAGKFFCCAFNWSLRQLIVVFKGKKGKTSGTTLALSLESMSLTAENITVPPKATDLTYTTAGEAWALTTANEDGALIIKNLMAADAGREVRLPSLKGRQASGNGNHDDQKKKKKEEEEGEGEDVHTCLTAVGSTVCVLYGKAVAMVCTDDSANKGGAKSSKDSVTFSGHTQTGGEESLCAWLLKQQQRKVDESEEEEHQQELRDVINFLQGAVEGPPTLIVRDCRYVSQKNGVYNHDVLDSIQANSKMKVYYKQLLRYIAIAQSLHPVTILRALHVENPSVRLSVAALLAVKPALAAGGLRLLEWGSPTRSHFNKSGDGNYKSNARREAKLFGAALLNSALDALSAGALGAVEVLCAVADITLMTALTPNSSCTVAGKSDSFRQAANHNRQDGNAVTREEVEAELTIVDCIAVLTSYARWALVTAAPSLGTITAHLAPPRTDESRRKEAMIRDRVAHAITTSRDIQIDVFPLRCR</sequence>
<feature type="compositionally biased region" description="Polar residues" evidence="1">
    <location>
        <begin position="410"/>
        <end position="420"/>
    </location>
</feature>
<evidence type="ECO:0000313" key="2">
    <source>
        <dbReference type="EMBL" id="CBH11552.1"/>
    </source>
</evidence>
<reference evidence="3" key="1">
    <citation type="journal article" date="2010" name="PLoS Negl. Trop. Dis.">
        <title>The genome sequence of Trypanosoma brucei gambiense, causative agent of chronic human african trypanosomiasis.</title>
        <authorList>
            <person name="Jackson A.P."/>
            <person name="Sanders M."/>
            <person name="Berry A."/>
            <person name="McQuillan J."/>
            <person name="Aslett M.A."/>
            <person name="Quail M.A."/>
            <person name="Chukualim B."/>
            <person name="Capewell P."/>
            <person name="MacLeod A."/>
            <person name="Melville S.E."/>
            <person name="Gibson W."/>
            <person name="Barry J.D."/>
            <person name="Berriman M."/>
            <person name="Hertz-Fowler C."/>
        </authorList>
    </citation>
    <scope>NUCLEOTIDE SEQUENCE [LARGE SCALE GENOMIC DNA]</scope>
    <source>
        <strain evidence="3">MHOM/CI/86/DAL972</strain>
    </source>
</reference>
<dbReference type="AlphaFoldDB" id="C9ZQ72"/>
<feature type="region of interest" description="Disordered" evidence="1">
    <location>
        <begin position="340"/>
        <end position="372"/>
    </location>
</feature>
<proteinExistence type="predicted"/>
<evidence type="ECO:0000313" key="3">
    <source>
        <dbReference type="Proteomes" id="UP000002316"/>
    </source>
</evidence>
<dbReference type="GeneID" id="23861972"/>
<dbReference type="EMBL" id="FN554969">
    <property type="protein sequence ID" value="CBH11552.1"/>
    <property type="molecule type" value="Genomic_DNA"/>
</dbReference>
<dbReference type="KEGG" id="tbg:TbgDal_VI320"/>
<organism evidence="2 3">
    <name type="scientific">Trypanosoma brucei gambiense (strain MHOM/CI/86/DAL972)</name>
    <dbReference type="NCBI Taxonomy" id="679716"/>
    <lineage>
        <taxon>Eukaryota</taxon>
        <taxon>Discoba</taxon>
        <taxon>Euglenozoa</taxon>
        <taxon>Kinetoplastea</taxon>
        <taxon>Metakinetoplastina</taxon>
        <taxon>Trypanosomatida</taxon>
        <taxon>Trypanosomatidae</taxon>
        <taxon>Trypanosoma</taxon>
    </lineage>
</organism>
<dbReference type="RefSeq" id="XP_011773837.1">
    <property type="nucleotide sequence ID" value="XM_011775535.1"/>
</dbReference>